<dbReference type="OrthoDB" id="5326346at2759"/>
<feature type="non-terminal residue" evidence="1">
    <location>
        <position position="1"/>
    </location>
</feature>
<evidence type="ECO:0000313" key="2">
    <source>
        <dbReference type="Proteomes" id="UP000736672"/>
    </source>
</evidence>
<keyword evidence="2" id="KW-1185">Reference proteome</keyword>
<protein>
    <submittedName>
        <fullName evidence="1">Uncharacterized protein</fullName>
    </submittedName>
</protein>
<evidence type="ECO:0000313" key="1">
    <source>
        <dbReference type="EMBL" id="KAH7237854.1"/>
    </source>
</evidence>
<organism evidence="1 2">
    <name type="scientific">Fusarium solani</name>
    <name type="common">Filamentous fungus</name>
    <dbReference type="NCBI Taxonomy" id="169388"/>
    <lineage>
        <taxon>Eukaryota</taxon>
        <taxon>Fungi</taxon>
        <taxon>Dikarya</taxon>
        <taxon>Ascomycota</taxon>
        <taxon>Pezizomycotina</taxon>
        <taxon>Sordariomycetes</taxon>
        <taxon>Hypocreomycetidae</taxon>
        <taxon>Hypocreales</taxon>
        <taxon>Nectriaceae</taxon>
        <taxon>Fusarium</taxon>
        <taxon>Fusarium solani species complex</taxon>
    </lineage>
</organism>
<reference evidence="1" key="1">
    <citation type="journal article" date="2021" name="Nat. Commun.">
        <title>Genetic determinants of endophytism in the Arabidopsis root mycobiome.</title>
        <authorList>
            <person name="Mesny F."/>
            <person name="Miyauchi S."/>
            <person name="Thiergart T."/>
            <person name="Pickel B."/>
            <person name="Atanasova L."/>
            <person name="Karlsson M."/>
            <person name="Huettel B."/>
            <person name="Barry K.W."/>
            <person name="Haridas S."/>
            <person name="Chen C."/>
            <person name="Bauer D."/>
            <person name="Andreopoulos W."/>
            <person name="Pangilinan J."/>
            <person name="LaButti K."/>
            <person name="Riley R."/>
            <person name="Lipzen A."/>
            <person name="Clum A."/>
            <person name="Drula E."/>
            <person name="Henrissat B."/>
            <person name="Kohler A."/>
            <person name="Grigoriev I.V."/>
            <person name="Martin F.M."/>
            <person name="Hacquard S."/>
        </authorList>
    </citation>
    <scope>NUCLEOTIDE SEQUENCE</scope>
    <source>
        <strain evidence="1">FSSC 5 MPI-SDFR-AT-0091</strain>
    </source>
</reference>
<dbReference type="EMBL" id="JAGTJS010000022">
    <property type="protein sequence ID" value="KAH7237854.1"/>
    <property type="molecule type" value="Genomic_DNA"/>
</dbReference>
<accession>A0A9P9K2F2</accession>
<gene>
    <name evidence="1" type="ORF">B0J15DRAFT_364000</name>
</gene>
<dbReference type="AlphaFoldDB" id="A0A9P9K2F2"/>
<comment type="caution">
    <text evidence="1">The sequence shown here is derived from an EMBL/GenBank/DDBJ whole genome shotgun (WGS) entry which is preliminary data.</text>
</comment>
<proteinExistence type="predicted"/>
<sequence length="85" mass="9713">KFKAMFDLVAFDTVIKIIYGRSRDIPRTMNLELLAEIAAVFNDLECHDNVGYFADLIDIAPPIVCEEIAQFILISFLFTDPILFQ</sequence>
<feature type="non-terminal residue" evidence="1">
    <location>
        <position position="85"/>
    </location>
</feature>
<dbReference type="Proteomes" id="UP000736672">
    <property type="component" value="Unassembled WGS sequence"/>
</dbReference>
<name>A0A9P9K2F2_FUSSL</name>